<protein>
    <recommendedName>
        <fullName evidence="5">Gnk2-homologous domain-containing protein</fullName>
    </recommendedName>
</protein>
<dbReference type="Gene3D" id="3.30.200.20">
    <property type="entry name" value="Phosphorylase Kinase, domain 1"/>
    <property type="match status" value="1"/>
</dbReference>
<feature type="signal peptide" evidence="4">
    <location>
        <begin position="1"/>
        <end position="26"/>
    </location>
</feature>
<dbReference type="EMBL" id="VAHF01000013">
    <property type="protein sequence ID" value="TXG47139.1"/>
    <property type="molecule type" value="Genomic_DNA"/>
</dbReference>
<dbReference type="InterPro" id="IPR038408">
    <property type="entry name" value="GNK2_sf"/>
</dbReference>
<dbReference type="Pfam" id="PF01657">
    <property type="entry name" value="Stress-antifung"/>
    <property type="match status" value="2"/>
</dbReference>
<evidence type="ECO:0000313" key="7">
    <source>
        <dbReference type="Proteomes" id="UP000323000"/>
    </source>
</evidence>
<dbReference type="CDD" id="cd23509">
    <property type="entry name" value="Gnk2-like"/>
    <property type="match status" value="2"/>
</dbReference>
<evidence type="ECO:0000256" key="3">
    <source>
        <dbReference type="SAM" id="Phobius"/>
    </source>
</evidence>
<name>A0A5C7GRK4_9ROSI</name>
<dbReference type="Gene3D" id="3.30.430.20">
    <property type="entry name" value="Gnk2 domain, C-X8-C-X2-C motif"/>
    <property type="match status" value="2"/>
</dbReference>
<reference evidence="7" key="1">
    <citation type="journal article" date="2019" name="Gigascience">
        <title>De novo genome assembly of the endangered Acer yangbiense, a plant species with extremely small populations endemic to Yunnan Province, China.</title>
        <authorList>
            <person name="Yang J."/>
            <person name="Wariss H.M."/>
            <person name="Tao L."/>
            <person name="Zhang R."/>
            <person name="Yun Q."/>
            <person name="Hollingsworth P."/>
            <person name="Dao Z."/>
            <person name="Luo G."/>
            <person name="Guo H."/>
            <person name="Ma Y."/>
            <person name="Sun W."/>
        </authorList>
    </citation>
    <scope>NUCLEOTIDE SEQUENCE [LARGE SCALE GENOMIC DNA]</scope>
    <source>
        <strain evidence="7">cv. Malutang</strain>
    </source>
</reference>
<evidence type="ECO:0000313" key="6">
    <source>
        <dbReference type="EMBL" id="TXG47139.1"/>
    </source>
</evidence>
<keyword evidence="2" id="KW-0677">Repeat</keyword>
<dbReference type="InterPro" id="IPR011009">
    <property type="entry name" value="Kinase-like_dom_sf"/>
</dbReference>
<keyword evidence="1 4" id="KW-0732">Signal</keyword>
<feature type="chain" id="PRO_5022904105" description="Gnk2-homologous domain-containing protein" evidence="4">
    <location>
        <begin position="27"/>
        <end position="359"/>
    </location>
</feature>
<sequence>MFSLKFSVIFVFLLYLSSSLFAFTSAADPFYLYHFCSEKNFTRNSTYQSNLNLLLSSLPPYAKSGYGFYRTTKGLDPNIVYGLFQCRGDVNTTTCQDCVAFASTDITQRCPTQKEALVWYEECYLRFSNVSIFYIPVRNPSVKMYNVENVTIEPSRFQKLLSSLLKEARTQAVNDPKKFATRKGNFTTSQTLYVLVQCAEDVWNTDCSDCLEEAISGLPTASIGGRVLFPSCNCRYELYPFYNENLTTLPPMAPTPVLQYPPSPVTRPKGKSQISSSIIIAIVAPITFAAMLFLAGYCFLTRRARKKYYTAQEEFAGNDILTAEALQFDFGTIQAATNRFLIDNKLGAGGFGEVYKVKY</sequence>
<organism evidence="6 7">
    <name type="scientific">Acer yangbiense</name>
    <dbReference type="NCBI Taxonomy" id="1000413"/>
    <lineage>
        <taxon>Eukaryota</taxon>
        <taxon>Viridiplantae</taxon>
        <taxon>Streptophyta</taxon>
        <taxon>Embryophyta</taxon>
        <taxon>Tracheophyta</taxon>
        <taxon>Spermatophyta</taxon>
        <taxon>Magnoliopsida</taxon>
        <taxon>eudicotyledons</taxon>
        <taxon>Gunneridae</taxon>
        <taxon>Pentapetalae</taxon>
        <taxon>rosids</taxon>
        <taxon>malvids</taxon>
        <taxon>Sapindales</taxon>
        <taxon>Sapindaceae</taxon>
        <taxon>Hippocastanoideae</taxon>
        <taxon>Acereae</taxon>
        <taxon>Acer</taxon>
    </lineage>
</organism>
<feature type="transmembrane region" description="Helical" evidence="3">
    <location>
        <begin position="278"/>
        <end position="300"/>
    </location>
</feature>
<keyword evidence="3" id="KW-0812">Transmembrane</keyword>
<dbReference type="AlphaFoldDB" id="A0A5C7GRK4"/>
<dbReference type="PANTHER" id="PTHR32099">
    <property type="entry name" value="CYSTEINE-RICH REPEAT SECRETORY PROTEIN"/>
    <property type="match status" value="1"/>
</dbReference>
<dbReference type="InterPro" id="IPR002902">
    <property type="entry name" value="GNK2"/>
</dbReference>
<dbReference type="FunFam" id="3.30.430.20:FF:000012">
    <property type="entry name" value="Cysteine-rich receptor-like protein kinase 25"/>
    <property type="match status" value="1"/>
</dbReference>
<evidence type="ECO:0000256" key="1">
    <source>
        <dbReference type="ARBA" id="ARBA00022729"/>
    </source>
</evidence>
<evidence type="ECO:0000259" key="5">
    <source>
        <dbReference type="PROSITE" id="PS51473"/>
    </source>
</evidence>
<dbReference type="Proteomes" id="UP000323000">
    <property type="component" value="Chromosome 13"/>
</dbReference>
<gene>
    <name evidence="6" type="ORF">EZV62_026433</name>
</gene>
<proteinExistence type="predicted"/>
<keyword evidence="3" id="KW-1133">Transmembrane helix</keyword>
<dbReference type="PANTHER" id="PTHR32099:SF42">
    <property type="entry name" value="CYSTEINE-RICH RECEPTOR-LIKE PROTEIN KINASE 9-RELATED"/>
    <property type="match status" value="1"/>
</dbReference>
<dbReference type="OrthoDB" id="688481at2759"/>
<dbReference type="PROSITE" id="PS51473">
    <property type="entry name" value="GNK2"/>
    <property type="match status" value="2"/>
</dbReference>
<keyword evidence="3" id="KW-0472">Membrane</keyword>
<dbReference type="SUPFAM" id="SSF56112">
    <property type="entry name" value="Protein kinase-like (PK-like)"/>
    <property type="match status" value="1"/>
</dbReference>
<dbReference type="FunFam" id="3.30.430.20:FF:000003">
    <property type="entry name" value="Cysteine-rich RLK (RECEPTOR-like protein kinase) 10"/>
    <property type="match status" value="1"/>
</dbReference>
<evidence type="ECO:0000256" key="2">
    <source>
        <dbReference type="ARBA" id="ARBA00022737"/>
    </source>
</evidence>
<comment type="caution">
    <text evidence="6">The sequence shown here is derived from an EMBL/GenBank/DDBJ whole genome shotgun (WGS) entry which is preliminary data.</text>
</comment>
<keyword evidence="7" id="KW-1185">Reference proteome</keyword>
<evidence type="ECO:0000256" key="4">
    <source>
        <dbReference type="SAM" id="SignalP"/>
    </source>
</evidence>
<feature type="domain" description="Gnk2-homologous" evidence="5">
    <location>
        <begin position="29"/>
        <end position="132"/>
    </location>
</feature>
<feature type="domain" description="Gnk2-homologous" evidence="5">
    <location>
        <begin position="138"/>
        <end position="241"/>
    </location>
</feature>
<accession>A0A5C7GRK4</accession>